<protein>
    <submittedName>
        <fullName evidence="2">Uncharacterized protein</fullName>
    </submittedName>
</protein>
<accession>A0A8X6MIF2</accession>
<comment type="caution">
    <text evidence="2">The sequence shown here is derived from an EMBL/GenBank/DDBJ whole genome shotgun (WGS) entry which is preliminary data.</text>
</comment>
<evidence type="ECO:0000313" key="3">
    <source>
        <dbReference type="Proteomes" id="UP000887013"/>
    </source>
</evidence>
<dbReference type="Proteomes" id="UP000887013">
    <property type="component" value="Unassembled WGS sequence"/>
</dbReference>
<organism evidence="2 3">
    <name type="scientific">Nephila pilipes</name>
    <name type="common">Giant wood spider</name>
    <name type="synonym">Nephila maculata</name>
    <dbReference type="NCBI Taxonomy" id="299642"/>
    <lineage>
        <taxon>Eukaryota</taxon>
        <taxon>Metazoa</taxon>
        <taxon>Ecdysozoa</taxon>
        <taxon>Arthropoda</taxon>
        <taxon>Chelicerata</taxon>
        <taxon>Arachnida</taxon>
        <taxon>Araneae</taxon>
        <taxon>Araneomorphae</taxon>
        <taxon>Entelegynae</taxon>
        <taxon>Araneoidea</taxon>
        <taxon>Nephilidae</taxon>
        <taxon>Nephila</taxon>
    </lineage>
</organism>
<sequence>MSGRHVQTRWFPSTASFSGRWENGLPLGRQRKANRSRSRNPSLFEQRTSIDRVVGVRVRSKLSGAGVHFIGKNLLPDRMCGTHNLLILNQILPQFLEEENVSALVHDLIPVYAYCNSDDRNHLDAITE</sequence>
<evidence type="ECO:0000256" key="1">
    <source>
        <dbReference type="SAM" id="MobiDB-lite"/>
    </source>
</evidence>
<name>A0A8X6MIF2_NEPPI</name>
<proteinExistence type="predicted"/>
<evidence type="ECO:0000313" key="2">
    <source>
        <dbReference type="EMBL" id="GFS55012.1"/>
    </source>
</evidence>
<feature type="compositionally biased region" description="Basic residues" evidence="1">
    <location>
        <begin position="29"/>
        <end position="38"/>
    </location>
</feature>
<feature type="region of interest" description="Disordered" evidence="1">
    <location>
        <begin position="22"/>
        <end position="42"/>
    </location>
</feature>
<dbReference type="EMBL" id="BMAW01092471">
    <property type="protein sequence ID" value="GFS55012.1"/>
    <property type="molecule type" value="Genomic_DNA"/>
</dbReference>
<dbReference type="AlphaFoldDB" id="A0A8X6MIF2"/>
<keyword evidence="3" id="KW-1185">Reference proteome</keyword>
<reference evidence="2" key="1">
    <citation type="submission" date="2020-08" db="EMBL/GenBank/DDBJ databases">
        <title>Multicomponent nature underlies the extraordinary mechanical properties of spider dragline silk.</title>
        <authorList>
            <person name="Kono N."/>
            <person name="Nakamura H."/>
            <person name="Mori M."/>
            <person name="Yoshida Y."/>
            <person name="Ohtoshi R."/>
            <person name="Malay A.D."/>
            <person name="Moran D.A.P."/>
            <person name="Tomita M."/>
            <person name="Numata K."/>
            <person name="Arakawa K."/>
        </authorList>
    </citation>
    <scope>NUCLEOTIDE SEQUENCE</scope>
</reference>
<gene>
    <name evidence="2" type="ORF">NPIL_384211</name>
</gene>